<evidence type="ECO:0000256" key="1">
    <source>
        <dbReference type="ARBA" id="ARBA00006382"/>
    </source>
</evidence>
<dbReference type="Pfam" id="PF00208">
    <property type="entry name" value="ELFV_dehydrog"/>
    <property type="match status" value="1"/>
</dbReference>
<dbReference type="InterPro" id="IPR006097">
    <property type="entry name" value="Glu/Leu/Phe/Val/Trp_DH_dimer"/>
</dbReference>
<keyword evidence="3" id="KW-0520">NAD</keyword>
<evidence type="ECO:0000256" key="3">
    <source>
        <dbReference type="ARBA" id="ARBA00023027"/>
    </source>
</evidence>
<comment type="similarity">
    <text evidence="1 4">Belongs to the Glu/Leu/Phe/Val dehydrogenases family.</text>
</comment>
<evidence type="ECO:0000313" key="7">
    <source>
        <dbReference type="Proteomes" id="UP001552427"/>
    </source>
</evidence>
<dbReference type="InterPro" id="IPR006095">
    <property type="entry name" value="Glu/Leu/Phe/Val/Trp_DH"/>
</dbReference>
<evidence type="ECO:0000256" key="4">
    <source>
        <dbReference type="RuleBase" id="RU004417"/>
    </source>
</evidence>
<dbReference type="InterPro" id="IPR033524">
    <property type="entry name" value="Glu/Leu/Phe/Val_DH_AS"/>
</dbReference>
<reference evidence="6 7" key="1">
    <citation type="submission" date="2024-06" db="EMBL/GenBank/DDBJ databases">
        <title>The Natural Products Discovery Center: Release of the First 8490 Sequenced Strains for Exploring Actinobacteria Biosynthetic Diversity.</title>
        <authorList>
            <person name="Kalkreuter E."/>
            <person name="Kautsar S.A."/>
            <person name="Yang D."/>
            <person name="Bader C.D."/>
            <person name="Teijaro C.N."/>
            <person name="Fluegel L."/>
            <person name="Davis C.M."/>
            <person name="Simpson J.R."/>
            <person name="Lauterbach L."/>
            <person name="Steele A.D."/>
            <person name="Gui C."/>
            <person name="Meng S."/>
            <person name="Li G."/>
            <person name="Viehrig K."/>
            <person name="Ye F."/>
            <person name="Su P."/>
            <person name="Kiefer A.F."/>
            <person name="Nichols A."/>
            <person name="Cepeda A.J."/>
            <person name="Yan W."/>
            <person name="Fan B."/>
            <person name="Jiang Y."/>
            <person name="Adhikari A."/>
            <person name="Zheng C.-J."/>
            <person name="Schuster L."/>
            <person name="Cowan T.M."/>
            <person name="Smanski M.J."/>
            <person name="Chevrette M.G."/>
            <person name="De Carvalho L.P.S."/>
            <person name="Shen B."/>
        </authorList>
    </citation>
    <scope>NUCLEOTIDE SEQUENCE [LARGE SCALE GENOMIC DNA]</scope>
    <source>
        <strain evidence="6 7">NPDC049574</strain>
    </source>
</reference>
<dbReference type="PANTHER" id="PTHR42722">
    <property type="entry name" value="LEUCINE DEHYDROGENASE"/>
    <property type="match status" value="1"/>
</dbReference>
<dbReference type="PRINTS" id="PR00082">
    <property type="entry name" value="GLFDHDRGNASE"/>
</dbReference>
<dbReference type="EMBL" id="JBFARM010000022">
    <property type="protein sequence ID" value="MEV4292990.1"/>
    <property type="molecule type" value="Genomic_DNA"/>
</dbReference>
<comment type="caution">
    <text evidence="6">The sequence shown here is derived from an EMBL/GenBank/DDBJ whole genome shotgun (WGS) entry which is preliminary data.</text>
</comment>
<sequence length="375" mass="39692">MISVAKKRRTGQGVTTVTDVFGSSHKDVHEQVVFCADEQSGLRAIIAIHNTALGPALGGTRFYPYESEQAALADVLNLAKGMAYKNALAGLDHGGGKAVIIGDPAKDKSEALLRAYGRFVESLGGRYYTACDVGTYSEDMDVIARESRFVTGRTLAHGGAGDSSILTAYGVFQGMRASAELVYGTPSLHGRRVGVEGVGKVGHRLVELLREDGAEVVVCDVDPKAVERLRVRHPEVEVVADAAALKAADLDVFSPCALGGALDDTTVAALRAKIVCGAANNQLAHAGVEKQLAERGILYAPDYVVNSGGVIQVADEIGGFDMERARAKAAQIYDTTSKIFRIAAEEGVPPAVAADRLAERRMSEVGRIRAIWLGQ</sequence>
<dbReference type="SMART" id="SM00839">
    <property type="entry name" value="ELFV_dehydrog"/>
    <property type="match status" value="1"/>
</dbReference>
<evidence type="ECO:0000256" key="2">
    <source>
        <dbReference type="ARBA" id="ARBA00023002"/>
    </source>
</evidence>
<accession>A0ABV3HLL7</accession>
<protein>
    <submittedName>
        <fullName evidence="6">Glu/Leu/Phe/Val dehydrogenase dimerization domain-containing protein</fullName>
    </submittedName>
</protein>
<dbReference type="SUPFAM" id="SSF51735">
    <property type="entry name" value="NAD(P)-binding Rossmann-fold domains"/>
    <property type="match status" value="1"/>
</dbReference>
<dbReference type="PROSITE" id="PS00074">
    <property type="entry name" value="GLFV_DEHYDROGENASE"/>
    <property type="match status" value="1"/>
</dbReference>
<dbReference type="InterPro" id="IPR016211">
    <property type="entry name" value="Glu/Phe/Leu/Val/Trp_DH_bac/arc"/>
</dbReference>
<dbReference type="Pfam" id="PF02812">
    <property type="entry name" value="ELFV_dehydrog_N"/>
    <property type="match status" value="1"/>
</dbReference>
<dbReference type="InterPro" id="IPR006096">
    <property type="entry name" value="Glu/Leu/Phe/Val/Trp_DH_C"/>
</dbReference>
<dbReference type="PIRSF" id="PIRSF000188">
    <property type="entry name" value="Phe_leu_dh"/>
    <property type="match status" value="1"/>
</dbReference>
<name>A0ABV3HLL7_9ACTN</name>
<keyword evidence="2 4" id="KW-0560">Oxidoreductase</keyword>
<dbReference type="Gene3D" id="3.40.50.720">
    <property type="entry name" value="NAD(P)-binding Rossmann-like Domain"/>
    <property type="match status" value="1"/>
</dbReference>
<gene>
    <name evidence="6" type="ORF">AB0K40_46425</name>
</gene>
<proteinExistence type="inferred from homology"/>
<dbReference type="CDD" id="cd01075">
    <property type="entry name" value="NAD_bind_Leu_Phe_Val_DH"/>
    <property type="match status" value="1"/>
</dbReference>
<feature type="domain" description="Glutamate/phenylalanine/leucine/valine/L-tryptophan dehydrogenase C-terminal" evidence="5">
    <location>
        <begin position="161"/>
        <end position="370"/>
    </location>
</feature>
<dbReference type="Proteomes" id="UP001552427">
    <property type="component" value="Unassembled WGS sequence"/>
</dbReference>
<keyword evidence="7" id="KW-1185">Reference proteome</keyword>
<dbReference type="PANTHER" id="PTHR42722:SF1">
    <property type="entry name" value="VALINE DEHYDROGENASE"/>
    <property type="match status" value="1"/>
</dbReference>
<organism evidence="6 7">
    <name type="scientific">Nonomuraea bangladeshensis</name>
    <dbReference type="NCBI Taxonomy" id="404385"/>
    <lineage>
        <taxon>Bacteria</taxon>
        <taxon>Bacillati</taxon>
        <taxon>Actinomycetota</taxon>
        <taxon>Actinomycetes</taxon>
        <taxon>Streptosporangiales</taxon>
        <taxon>Streptosporangiaceae</taxon>
        <taxon>Nonomuraea</taxon>
    </lineage>
</organism>
<dbReference type="InterPro" id="IPR036291">
    <property type="entry name" value="NAD(P)-bd_dom_sf"/>
</dbReference>
<dbReference type="SUPFAM" id="SSF53223">
    <property type="entry name" value="Aminoacid dehydrogenase-like, N-terminal domain"/>
    <property type="match status" value="1"/>
</dbReference>
<evidence type="ECO:0000313" key="6">
    <source>
        <dbReference type="EMBL" id="MEV4292990.1"/>
    </source>
</evidence>
<dbReference type="Gene3D" id="3.40.50.10860">
    <property type="entry name" value="Leucine Dehydrogenase, chain A, domain 1"/>
    <property type="match status" value="1"/>
</dbReference>
<evidence type="ECO:0000259" key="5">
    <source>
        <dbReference type="SMART" id="SM00839"/>
    </source>
</evidence>
<dbReference type="InterPro" id="IPR046346">
    <property type="entry name" value="Aminoacid_DH-like_N_sf"/>
</dbReference>